<evidence type="ECO:0000313" key="5">
    <source>
        <dbReference type="EMBL" id="GLQ54367.1"/>
    </source>
</evidence>
<dbReference type="InterPro" id="IPR023187">
    <property type="entry name" value="Tscrpt_reg_MarR-type_CS"/>
</dbReference>
<dbReference type="SMART" id="SM00347">
    <property type="entry name" value="HTH_MARR"/>
    <property type="match status" value="1"/>
</dbReference>
<gene>
    <name evidence="5" type="ORF">GCM10010862_16260</name>
</gene>
<evidence type="ECO:0000256" key="2">
    <source>
        <dbReference type="ARBA" id="ARBA00023125"/>
    </source>
</evidence>
<name>A0ABQ5W3B3_9HYPH</name>
<evidence type="ECO:0000259" key="4">
    <source>
        <dbReference type="PROSITE" id="PS50995"/>
    </source>
</evidence>
<accession>A0ABQ5W3B3</accession>
<proteinExistence type="predicted"/>
<keyword evidence="2" id="KW-0238">DNA-binding</keyword>
<dbReference type="InterPro" id="IPR036390">
    <property type="entry name" value="WH_DNA-bd_sf"/>
</dbReference>
<keyword evidence="6" id="KW-1185">Reference proteome</keyword>
<evidence type="ECO:0000256" key="1">
    <source>
        <dbReference type="ARBA" id="ARBA00023015"/>
    </source>
</evidence>
<protein>
    <recommendedName>
        <fullName evidence="4">HTH marR-type domain-containing protein</fullName>
    </recommendedName>
</protein>
<dbReference type="RefSeq" id="WP_284339803.1">
    <property type="nucleotide sequence ID" value="NZ_BSNS01000007.1"/>
</dbReference>
<dbReference type="SUPFAM" id="SSF46785">
    <property type="entry name" value="Winged helix' DNA-binding domain"/>
    <property type="match status" value="1"/>
</dbReference>
<dbReference type="EMBL" id="BSNS01000007">
    <property type="protein sequence ID" value="GLQ54367.1"/>
    <property type="molecule type" value="Genomic_DNA"/>
</dbReference>
<reference evidence="6" key="1">
    <citation type="journal article" date="2019" name="Int. J. Syst. Evol. Microbiol.">
        <title>The Global Catalogue of Microorganisms (GCM) 10K type strain sequencing project: providing services to taxonomists for standard genome sequencing and annotation.</title>
        <authorList>
            <consortium name="The Broad Institute Genomics Platform"/>
            <consortium name="The Broad Institute Genome Sequencing Center for Infectious Disease"/>
            <person name="Wu L."/>
            <person name="Ma J."/>
        </authorList>
    </citation>
    <scope>NUCLEOTIDE SEQUENCE [LARGE SCALE GENOMIC DNA]</scope>
    <source>
        <strain evidence="6">NBRC 112416</strain>
    </source>
</reference>
<dbReference type="InterPro" id="IPR052526">
    <property type="entry name" value="HTH-type_Bedaq_tolerance"/>
</dbReference>
<dbReference type="InterPro" id="IPR000835">
    <property type="entry name" value="HTH_MarR-typ"/>
</dbReference>
<keyword evidence="1" id="KW-0805">Transcription regulation</keyword>
<comment type="caution">
    <text evidence="5">The sequence shown here is derived from an EMBL/GenBank/DDBJ whole genome shotgun (WGS) entry which is preliminary data.</text>
</comment>
<dbReference type="PANTHER" id="PTHR39515:SF2">
    <property type="entry name" value="HTH-TYPE TRANSCRIPTIONAL REGULATOR RV0880"/>
    <property type="match status" value="1"/>
</dbReference>
<evidence type="ECO:0000313" key="6">
    <source>
        <dbReference type="Proteomes" id="UP001156691"/>
    </source>
</evidence>
<dbReference type="PROSITE" id="PS01117">
    <property type="entry name" value="HTH_MARR_1"/>
    <property type="match status" value="1"/>
</dbReference>
<keyword evidence="3" id="KW-0804">Transcription</keyword>
<dbReference type="PANTHER" id="PTHR39515">
    <property type="entry name" value="CONSERVED PROTEIN"/>
    <property type="match status" value="1"/>
</dbReference>
<sequence length="158" mass="16680">MLSNADRRTLQVFHRIVVPLDRAVQVADRKSGCSGAQLQALSAVVFFGATTLSALATHERIAVPTASRIVESLVQAGLVERSPAPRDRRASRLVATPSGHAALGVACDARVDVLEAALGELSGEEWAALAVTARALNRVFGLERSITRTGAPVDMQTV</sequence>
<dbReference type="PRINTS" id="PR00598">
    <property type="entry name" value="HTHMARR"/>
</dbReference>
<evidence type="ECO:0000256" key="3">
    <source>
        <dbReference type="ARBA" id="ARBA00023163"/>
    </source>
</evidence>
<dbReference type="PROSITE" id="PS50995">
    <property type="entry name" value="HTH_MARR_2"/>
    <property type="match status" value="1"/>
</dbReference>
<organism evidence="5 6">
    <name type="scientific">Devosia nitrariae</name>
    <dbReference type="NCBI Taxonomy" id="2071872"/>
    <lineage>
        <taxon>Bacteria</taxon>
        <taxon>Pseudomonadati</taxon>
        <taxon>Pseudomonadota</taxon>
        <taxon>Alphaproteobacteria</taxon>
        <taxon>Hyphomicrobiales</taxon>
        <taxon>Devosiaceae</taxon>
        <taxon>Devosia</taxon>
    </lineage>
</organism>
<dbReference type="Proteomes" id="UP001156691">
    <property type="component" value="Unassembled WGS sequence"/>
</dbReference>
<dbReference type="InterPro" id="IPR036388">
    <property type="entry name" value="WH-like_DNA-bd_sf"/>
</dbReference>
<dbReference type="Gene3D" id="1.10.10.10">
    <property type="entry name" value="Winged helix-like DNA-binding domain superfamily/Winged helix DNA-binding domain"/>
    <property type="match status" value="1"/>
</dbReference>
<feature type="domain" description="HTH marR-type" evidence="4">
    <location>
        <begin position="6"/>
        <end position="141"/>
    </location>
</feature>
<dbReference type="Pfam" id="PF01047">
    <property type="entry name" value="MarR"/>
    <property type="match status" value="1"/>
</dbReference>